<accession>A0A151NTG3</accession>
<comment type="caution">
    <text evidence="1">The sequence shown here is derived from an EMBL/GenBank/DDBJ whole genome shotgun (WGS) entry which is preliminary data.</text>
</comment>
<protein>
    <submittedName>
        <fullName evidence="1">Uncharacterized protein</fullName>
    </submittedName>
</protein>
<dbReference type="Proteomes" id="UP000050525">
    <property type="component" value="Unassembled WGS sequence"/>
</dbReference>
<dbReference type="AlphaFoldDB" id="A0A151NTG3"/>
<proteinExistence type="predicted"/>
<organism evidence="1 2">
    <name type="scientific">Alligator mississippiensis</name>
    <name type="common">American alligator</name>
    <dbReference type="NCBI Taxonomy" id="8496"/>
    <lineage>
        <taxon>Eukaryota</taxon>
        <taxon>Metazoa</taxon>
        <taxon>Chordata</taxon>
        <taxon>Craniata</taxon>
        <taxon>Vertebrata</taxon>
        <taxon>Euteleostomi</taxon>
        <taxon>Archelosauria</taxon>
        <taxon>Archosauria</taxon>
        <taxon>Crocodylia</taxon>
        <taxon>Alligatoridae</taxon>
        <taxon>Alligatorinae</taxon>
        <taxon>Alligator</taxon>
    </lineage>
</organism>
<keyword evidence="2" id="KW-1185">Reference proteome</keyword>
<evidence type="ECO:0000313" key="2">
    <source>
        <dbReference type="Proteomes" id="UP000050525"/>
    </source>
</evidence>
<name>A0A151NTG3_ALLMI</name>
<reference evidence="1 2" key="1">
    <citation type="journal article" date="2012" name="Genome Biol.">
        <title>Sequencing three crocodilian genomes to illuminate the evolution of archosaurs and amniotes.</title>
        <authorList>
            <person name="St John J.A."/>
            <person name="Braun E.L."/>
            <person name="Isberg S.R."/>
            <person name="Miles L.G."/>
            <person name="Chong A.Y."/>
            <person name="Gongora J."/>
            <person name="Dalzell P."/>
            <person name="Moran C."/>
            <person name="Bed'hom B."/>
            <person name="Abzhanov A."/>
            <person name="Burgess S.C."/>
            <person name="Cooksey A.M."/>
            <person name="Castoe T.A."/>
            <person name="Crawford N.G."/>
            <person name="Densmore L.D."/>
            <person name="Drew J.C."/>
            <person name="Edwards S.V."/>
            <person name="Faircloth B.C."/>
            <person name="Fujita M.K."/>
            <person name="Greenwold M.J."/>
            <person name="Hoffmann F.G."/>
            <person name="Howard J.M."/>
            <person name="Iguchi T."/>
            <person name="Janes D.E."/>
            <person name="Khan S.Y."/>
            <person name="Kohno S."/>
            <person name="de Koning A.J."/>
            <person name="Lance S.L."/>
            <person name="McCarthy F.M."/>
            <person name="McCormack J.E."/>
            <person name="Merchant M.E."/>
            <person name="Peterson D.G."/>
            <person name="Pollock D.D."/>
            <person name="Pourmand N."/>
            <person name="Raney B.J."/>
            <person name="Roessler K.A."/>
            <person name="Sanford J.R."/>
            <person name="Sawyer R.H."/>
            <person name="Schmidt C.J."/>
            <person name="Triplett E.W."/>
            <person name="Tuberville T.D."/>
            <person name="Venegas-Anaya M."/>
            <person name="Howard J.T."/>
            <person name="Jarvis E.D."/>
            <person name="Guillette L.J.Jr."/>
            <person name="Glenn T.C."/>
            <person name="Green R.E."/>
            <person name="Ray D.A."/>
        </authorList>
    </citation>
    <scope>NUCLEOTIDE SEQUENCE [LARGE SCALE GENOMIC DNA]</scope>
    <source>
        <strain evidence="1">KSC_2009_1</strain>
    </source>
</reference>
<gene>
    <name evidence="1" type="ORF">Y1Q_0000017</name>
</gene>
<dbReference type="EMBL" id="AKHW03002066">
    <property type="protein sequence ID" value="KYO40167.1"/>
    <property type="molecule type" value="Genomic_DNA"/>
</dbReference>
<evidence type="ECO:0000313" key="1">
    <source>
        <dbReference type="EMBL" id="KYO40167.1"/>
    </source>
</evidence>
<sequence length="71" mass="8060">MLPLYWMVDPAQFITVPVGQIAENCFLRSHAVLEHSHSEFPSVCRFPGFSPRSPDRLWVSGTWNVTQQSNG</sequence>